<name>A0ABR1JLE9_9AGAR</name>
<dbReference type="InterPro" id="IPR010730">
    <property type="entry name" value="HET"/>
</dbReference>
<dbReference type="EMBL" id="JBANRG010000011">
    <property type="protein sequence ID" value="KAK7462475.1"/>
    <property type="molecule type" value="Genomic_DNA"/>
</dbReference>
<evidence type="ECO:0000313" key="2">
    <source>
        <dbReference type="EMBL" id="KAK7462475.1"/>
    </source>
</evidence>
<dbReference type="PANTHER" id="PTHR10622:SF10">
    <property type="entry name" value="HET DOMAIN-CONTAINING PROTEIN"/>
    <property type="match status" value="1"/>
</dbReference>
<protein>
    <recommendedName>
        <fullName evidence="1">Heterokaryon incompatibility domain-containing protein</fullName>
    </recommendedName>
</protein>
<dbReference type="Pfam" id="PF06985">
    <property type="entry name" value="HET"/>
    <property type="match status" value="1"/>
</dbReference>
<keyword evidence="3" id="KW-1185">Reference proteome</keyword>
<dbReference type="PANTHER" id="PTHR10622">
    <property type="entry name" value="HET DOMAIN-CONTAINING PROTEIN"/>
    <property type="match status" value="1"/>
</dbReference>
<organism evidence="2 3">
    <name type="scientific">Marasmiellus scandens</name>
    <dbReference type="NCBI Taxonomy" id="2682957"/>
    <lineage>
        <taxon>Eukaryota</taxon>
        <taxon>Fungi</taxon>
        <taxon>Dikarya</taxon>
        <taxon>Basidiomycota</taxon>
        <taxon>Agaricomycotina</taxon>
        <taxon>Agaricomycetes</taxon>
        <taxon>Agaricomycetidae</taxon>
        <taxon>Agaricales</taxon>
        <taxon>Marasmiineae</taxon>
        <taxon>Omphalotaceae</taxon>
        <taxon>Marasmiellus</taxon>
    </lineage>
</organism>
<reference evidence="2 3" key="1">
    <citation type="submission" date="2024-01" db="EMBL/GenBank/DDBJ databases">
        <title>A draft genome for the cacao thread blight pathogen Marasmiellus scandens.</title>
        <authorList>
            <person name="Baruah I.K."/>
            <person name="Leung J."/>
            <person name="Bukari Y."/>
            <person name="Amoako-Attah I."/>
            <person name="Meinhardt L.W."/>
            <person name="Bailey B.A."/>
            <person name="Cohen S.P."/>
        </authorList>
    </citation>
    <scope>NUCLEOTIDE SEQUENCE [LARGE SCALE GENOMIC DNA]</scope>
    <source>
        <strain evidence="2 3">GH-19</strain>
    </source>
</reference>
<dbReference type="Proteomes" id="UP001498398">
    <property type="component" value="Unassembled WGS sequence"/>
</dbReference>
<gene>
    <name evidence="2" type="ORF">VKT23_008077</name>
</gene>
<evidence type="ECO:0000313" key="3">
    <source>
        <dbReference type="Proteomes" id="UP001498398"/>
    </source>
</evidence>
<accession>A0ABR1JLE9</accession>
<feature type="domain" description="Heterokaryon incompatibility" evidence="1">
    <location>
        <begin position="21"/>
        <end position="111"/>
    </location>
</feature>
<sequence length="709" mass="80494">MRLLHTKTLQTKEFYSDKPPYAILSHTWEKEEVTYQDMLNLETAKTKNGYRKVQKACEYARKYDFEWVWIDSCCINKESSAELSEAINSMYQYYEGSHVCIAYLSDVSSREDPRDLRSCFRDSKWFKRGWTLQELLAPSYVVLLDEDWTEVGTRWSLRDVISVITSIPVRVFEGDDIHDFSIAQRMSWAAFRETTRPEDMAYCLMGIFGVNMPPIYGEGGDKAFMRLQQEIIRISDDRSIFAWVASVGDDESRGLFARSAFEFRVSGDVVISRFGMASDKSSYSFANNGLHIHLPLVPALPNSSDLFLASLDCQSERDGQHLAVYLKRTTGQRYVRVRANELVLTPSPSLDHIQELVVKENRSLRMPKEAHFRTQVDIRLSPLARRCLNFSKASPSALFTKASSSAFFIIGRSSFDEKRGRVYLRSDTLWLEYEVTSTEEPFVVHLRSRPSVQSIPYFKVVGEKNIPMSMHELGSQPKSQTNELRDRVLMPLKRGGLLSLAMRMTGAVDAFSPFEPILTSILEIDYILEDTSSMTMELRLPVLGFTVPTRINDLGSSGSHLMPRSLSLSLRAVYPPDFSQRSCDNSTFLPISDPCVKTSIMFRILAYDLITSGSAYSSSRSKTAYVALGLHRNQSAVWVDMKLHDTPKSSLAELEADWKHYLDSGLQHGTSVSIAIAGFRTLTAVAEKRSTLQLGTHCLRFELEKPPDK</sequence>
<proteinExistence type="predicted"/>
<comment type="caution">
    <text evidence="2">The sequence shown here is derived from an EMBL/GenBank/DDBJ whole genome shotgun (WGS) entry which is preliminary data.</text>
</comment>
<evidence type="ECO:0000259" key="1">
    <source>
        <dbReference type="Pfam" id="PF06985"/>
    </source>
</evidence>